<keyword evidence="8" id="KW-0804">Transcription</keyword>
<dbReference type="FunFam" id="3.30.160.60:FF:000446">
    <property type="entry name" value="Zinc finger protein"/>
    <property type="match status" value="1"/>
</dbReference>
<evidence type="ECO:0000313" key="14">
    <source>
        <dbReference type="Proteomes" id="UP001634394"/>
    </source>
</evidence>
<dbReference type="PANTHER" id="PTHR24408:SF58">
    <property type="entry name" value="TRANSCRIPTION FACTOR (TFIIIA), PUTATIVE (AFU_ORTHOLOGUE AFUA_1G05150)-RELATED"/>
    <property type="match status" value="1"/>
</dbReference>
<feature type="domain" description="C2H2-type" evidence="12">
    <location>
        <begin position="582"/>
        <end position="609"/>
    </location>
</feature>
<evidence type="ECO:0000256" key="6">
    <source>
        <dbReference type="ARBA" id="ARBA00023015"/>
    </source>
</evidence>
<organism evidence="13 14">
    <name type="scientific">Sinanodonta woodiana</name>
    <name type="common">Chinese pond mussel</name>
    <name type="synonym">Anodonta woodiana</name>
    <dbReference type="NCBI Taxonomy" id="1069815"/>
    <lineage>
        <taxon>Eukaryota</taxon>
        <taxon>Metazoa</taxon>
        <taxon>Spiralia</taxon>
        <taxon>Lophotrochozoa</taxon>
        <taxon>Mollusca</taxon>
        <taxon>Bivalvia</taxon>
        <taxon>Autobranchia</taxon>
        <taxon>Heteroconchia</taxon>
        <taxon>Palaeoheterodonta</taxon>
        <taxon>Unionida</taxon>
        <taxon>Unionoidea</taxon>
        <taxon>Unionidae</taxon>
        <taxon>Unioninae</taxon>
        <taxon>Sinanodonta</taxon>
    </lineage>
</organism>
<dbReference type="Pfam" id="PF00096">
    <property type="entry name" value="zf-C2H2"/>
    <property type="match status" value="4"/>
</dbReference>
<dbReference type="FunFam" id="3.30.160.60:FF:000412">
    <property type="entry name" value="zinc finger protein 64 isoform X1"/>
    <property type="match status" value="1"/>
</dbReference>
<evidence type="ECO:0000313" key="13">
    <source>
        <dbReference type="EMBL" id="KAL3860344.1"/>
    </source>
</evidence>
<feature type="domain" description="C2H2-type" evidence="12">
    <location>
        <begin position="723"/>
        <end position="750"/>
    </location>
</feature>
<dbReference type="SUPFAM" id="SSF57667">
    <property type="entry name" value="beta-beta-alpha zinc fingers"/>
    <property type="match status" value="5"/>
</dbReference>
<evidence type="ECO:0000256" key="10">
    <source>
        <dbReference type="PROSITE-ProRule" id="PRU00042"/>
    </source>
</evidence>
<evidence type="ECO:0000256" key="4">
    <source>
        <dbReference type="ARBA" id="ARBA00022771"/>
    </source>
</evidence>
<keyword evidence="9" id="KW-0539">Nucleus</keyword>
<feature type="domain" description="C2H2-type" evidence="12">
    <location>
        <begin position="610"/>
        <end position="637"/>
    </location>
</feature>
<evidence type="ECO:0000256" key="1">
    <source>
        <dbReference type="ARBA" id="ARBA00004123"/>
    </source>
</evidence>
<evidence type="ECO:0000256" key="11">
    <source>
        <dbReference type="SAM" id="MobiDB-lite"/>
    </source>
</evidence>
<name>A0ABD3VFH4_SINWO</name>
<evidence type="ECO:0000256" key="7">
    <source>
        <dbReference type="ARBA" id="ARBA00023125"/>
    </source>
</evidence>
<keyword evidence="2" id="KW-0479">Metal-binding</keyword>
<dbReference type="AlphaFoldDB" id="A0ABD3VFH4"/>
<proteinExistence type="predicted"/>
<dbReference type="PROSITE" id="PS00028">
    <property type="entry name" value="ZINC_FINGER_C2H2_1"/>
    <property type="match status" value="6"/>
</dbReference>
<dbReference type="InterPro" id="IPR036236">
    <property type="entry name" value="Znf_C2H2_sf"/>
</dbReference>
<dbReference type="SMART" id="SM00355">
    <property type="entry name" value="ZnF_C2H2"/>
    <property type="match status" value="11"/>
</dbReference>
<feature type="region of interest" description="Disordered" evidence="11">
    <location>
        <begin position="443"/>
        <end position="473"/>
    </location>
</feature>
<accession>A0ABD3VFH4</accession>
<sequence length="1267" mass="140315">MDIHICGACHAQFNEVDTFVYHKHHDCPLSASLRNSEAPQSQLRDHARFSQSKDYTNQYHRNETQAATQVIEEHRDLESQTADEYSTGTLYTTGNQSADLVQDKSEDNAQIQALSSQRHFCGIPSTHMLIALPSGRFVEIQGNPDMNQHAILAVSQAYSTVTQKDQQSSGTVLVSQSDTTDIQSGGLVTMVSQRHGQISSEGTVYHSQETQLTPESEIVSTLSGQEQMQHNNLIIEQSQINHFQPGQNVKITRGVNSLSTTSCENYSQYPTSEGTIGSNIGNVQLISQHQVSSHPSLSLPGTHIVTDAAGNIVSQTQLATTTNENFQGAGSIRDQSKPTQTRAKKSTVCKSKSKPRGAVLQNLESQTQTVQHPDYGNAENVGLNSVSASRSNQIFRSKDDHSDYLQQIKKTMSYSKLGCNHNSATNFQTQDRVDNSDQVEIVHSSTASHSKNNAEKITLNSKSGSSRGSDRKHIERTYLGANLTLVTDSNGEKMYVVPHENQAVRKDTGSPSKQDAKGPSKKRFKCTYEKCPYITAYMKDLERHMRVHTGERPYHCQQCGKTFNRNDKLILHMRYHTGEKLFKCSLCDYKCVEGGSLKKHIRIHTDSRPYKCQVCSYRGRSSSQLMTHLRTHTGDTPYMCQFCEAKFKVNSDLKRHVRIHTGEKPYHCLYCDYKCSVKGNLQSHLDTNHRSENMIKCDHCDFTTSSKRAMREHIKVHDIREELICSTCNYQCSNKSALKKHMAMHTSEKPYECEFCNYTSRQNGNVQTHMRRKHPEKLWLKNRKSKLGGEKRKQKSKIEVQIEEEMEAYRNPKKFRGKCAKVFRCKMCNASFVMEASLKCHLKHHKDQQNSPLATAYAVLKLQQPVINTTSCAATEICQNGCIMTSANMPESAMEIENQSVSVMIGNAANHSNTGHQKGSFTDFDARTHENEVQVLGQPINLGINDILVAASMSSVGTSDKEALYSTSNSSQSVMHFQRTDVPTGYISKGNTGVNINISVSQANTVGTNSVVLSIPTAETSLVSGQTNQPSNIQLVQNFSVPCVTLPNGQLIALPRQMQASDPVPIQDPERSSSVSSDVQIQQPSVMIQTNQPFIQSPPQQGHAPTHHVQNSSSLHGSVPIQIILPGDSQQTMSLMSHLIDSVMNRAVDGSGNIPPAIQMIQQPVLQAQFVNNQGNGAANSQEFLVQIPAQGNQATNWTLAPGSSGEINSLPVQFVEASMACPVNEQMNQDAMMEKLGHCATMGQDDLVPGVIVGETVMQQQEVDTS</sequence>
<feature type="domain" description="C2H2-type" evidence="12">
    <location>
        <begin position="638"/>
        <end position="665"/>
    </location>
</feature>
<feature type="domain" description="C2H2-type" evidence="12">
    <location>
        <begin position="554"/>
        <end position="581"/>
    </location>
</feature>
<keyword evidence="14" id="KW-1185">Reference proteome</keyword>
<feature type="region of interest" description="Disordered" evidence="11">
    <location>
        <begin position="501"/>
        <end position="520"/>
    </location>
</feature>
<comment type="caution">
    <text evidence="13">The sequence shown here is derived from an EMBL/GenBank/DDBJ whole genome shotgun (WGS) entry which is preliminary data.</text>
</comment>
<dbReference type="InterPro" id="IPR013087">
    <property type="entry name" value="Znf_C2H2_type"/>
</dbReference>
<evidence type="ECO:0000259" key="12">
    <source>
        <dbReference type="PROSITE" id="PS50157"/>
    </source>
</evidence>
<keyword evidence="5" id="KW-0862">Zinc</keyword>
<evidence type="ECO:0000256" key="9">
    <source>
        <dbReference type="ARBA" id="ARBA00023242"/>
    </source>
</evidence>
<keyword evidence="4 10" id="KW-0863">Zinc-finger</keyword>
<dbReference type="Proteomes" id="UP001634394">
    <property type="component" value="Unassembled WGS sequence"/>
</dbReference>
<keyword evidence="6" id="KW-0805">Transcription regulation</keyword>
<dbReference type="PANTHER" id="PTHR24408">
    <property type="entry name" value="ZINC FINGER PROTEIN"/>
    <property type="match status" value="1"/>
</dbReference>
<dbReference type="FunFam" id="3.30.160.60:FF:000478">
    <property type="entry name" value="Zinc finger protein 133"/>
    <property type="match status" value="1"/>
</dbReference>
<evidence type="ECO:0000256" key="8">
    <source>
        <dbReference type="ARBA" id="ARBA00023163"/>
    </source>
</evidence>
<keyword evidence="3" id="KW-0677">Repeat</keyword>
<evidence type="ECO:0000256" key="5">
    <source>
        <dbReference type="ARBA" id="ARBA00022833"/>
    </source>
</evidence>
<reference evidence="13 14" key="1">
    <citation type="submission" date="2024-11" db="EMBL/GenBank/DDBJ databases">
        <title>Chromosome-level genome assembly of the freshwater bivalve Anodonta woodiana.</title>
        <authorList>
            <person name="Chen X."/>
        </authorList>
    </citation>
    <scope>NUCLEOTIDE SEQUENCE [LARGE SCALE GENOMIC DNA]</scope>
    <source>
        <strain evidence="13">MN2024</strain>
        <tissue evidence="13">Gills</tissue>
    </source>
</reference>
<feature type="compositionally biased region" description="Basic residues" evidence="11">
    <location>
        <begin position="342"/>
        <end position="355"/>
    </location>
</feature>
<comment type="subcellular location">
    <subcellularLocation>
        <location evidence="1">Nucleus</location>
    </subcellularLocation>
</comment>
<dbReference type="GO" id="GO:0005634">
    <property type="term" value="C:nucleus"/>
    <property type="evidence" value="ECO:0007669"/>
    <property type="project" value="UniProtKB-SubCell"/>
</dbReference>
<dbReference type="GO" id="GO:0008270">
    <property type="term" value="F:zinc ion binding"/>
    <property type="evidence" value="ECO:0007669"/>
    <property type="project" value="UniProtKB-KW"/>
</dbReference>
<feature type="domain" description="C2H2-type" evidence="12">
    <location>
        <begin position="524"/>
        <end position="553"/>
    </location>
</feature>
<protein>
    <recommendedName>
        <fullName evidence="12">C2H2-type domain-containing protein</fullName>
    </recommendedName>
</protein>
<gene>
    <name evidence="13" type="ORF">ACJMK2_010480</name>
</gene>
<dbReference type="Gene3D" id="3.30.160.60">
    <property type="entry name" value="Classic Zinc Finger"/>
    <property type="match status" value="8"/>
</dbReference>
<dbReference type="PROSITE" id="PS50157">
    <property type="entry name" value="ZINC_FINGER_C2H2_2"/>
    <property type="match status" value="7"/>
</dbReference>
<feature type="domain" description="C2H2-type" evidence="12">
    <location>
        <begin position="823"/>
        <end position="850"/>
    </location>
</feature>
<dbReference type="EMBL" id="JBJQND010000012">
    <property type="protein sequence ID" value="KAL3860344.1"/>
    <property type="molecule type" value="Genomic_DNA"/>
</dbReference>
<dbReference type="GO" id="GO:0003677">
    <property type="term" value="F:DNA binding"/>
    <property type="evidence" value="ECO:0007669"/>
    <property type="project" value="UniProtKB-KW"/>
</dbReference>
<dbReference type="FunFam" id="3.30.160.60:FF:000325">
    <property type="entry name" value="ZFP90 zinc finger protein"/>
    <property type="match status" value="2"/>
</dbReference>
<evidence type="ECO:0000256" key="2">
    <source>
        <dbReference type="ARBA" id="ARBA00022723"/>
    </source>
</evidence>
<keyword evidence="7" id="KW-0238">DNA-binding</keyword>
<evidence type="ECO:0000256" key="3">
    <source>
        <dbReference type="ARBA" id="ARBA00022737"/>
    </source>
</evidence>
<feature type="region of interest" description="Disordered" evidence="11">
    <location>
        <begin position="324"/>
        <end position="356"/>
    </location>
</feature>
<feature type="compositionally biased region" description="Basic and acidic residues" evidence="11">
    <location>
        <begin position="502"/>
        <end position="518"/>
    </location>
</feature>